<gene>
    <name evidence="2" type="ORF">EWM62_14590</name>
</gene>
<dbReference type="AlphaFoldDB" id="A0A4Q5LLG5"/>
<reference evidence="2 3" key="1">
    <citation type="submission" date="2019-02" db="EMBL/GenBank/DDBJ databases">
        <title>Bacterial novel species Mucilaginibacter sp. 17JY9-4 isolated from soil.</title>
        <authorList>
            <person name="Jung H.-Y."/>
        </authorList>
    </citation>
    <scope>NUCLEOTIDE SEQUENCE [LARGE SCALE GENOMIC DNA]</scope>
    <source>
        <strain evidence="2 3">17JY9-4</strain>
    </source>
</reference>
<evidence type="ECO:0000256" key="1">
    <source>
        <dbReference type="SAM" id="SignalP"/>
    </source>
</evidence>
<sequence length="415" mass="46595">MRSFYAFLFFLFLAPVVAFSQSNFKPGYIVNLNSDTTRGYVDYREWVNNPSMFIFKPTTDAQPQQIDINNTKVVSVNGLEQYEAYTAQISTAYISSPLPDHLDTSFRKGKVFLKLITKGKNAAMYAYTDKIKPRFYAFDNENSTLAELGHYVYMEPKNRVEKTDSRYRAILYNLASKFNALDEKLNRKIRVADYNENELVTIFIALNGNANSPVISKNLSGVRFFAGAGIKFNNVSFNGATDFFTAGTSSSSTTPTISIGVDYMINKQTQQLFIRAEVTASGGSYAFRESFSDVLNTTTAFKFKQYNIAIVPQLIYNYYSAEKFKAYIGAGAAINFAFYQDYSYSKTSPMYGPSGGPQPNLEKIWFSVPLRAGFIINKRVEPFAVYSLPGSIIINQVSGARLKSLQLGVNYLFGN</sequence>
<protein>
    <recommendedName>
        <fullName evidence="4">Outer membrane protein beta-barrel domain-containing protein</fullName>
    </recommendedName>
</protein>
<evidence type="ECO:0000313" key="3">
    <source>
        <dbReference type="Proteomes" id="UP000293331"/>
    </source>
</evidence>
<keyword evidence="1" id="KW-0732">Signal</keyword>
<dbReference type="OrthoDB" id="677565at2"/>
<organism evidence="2 3">
    <name type="scientific">Mucilaginibacter terrigena</name>
    <dbReference type="NCBI Taxonomy" id="2492395"/>
    <lineage>
        <taxon>Bacteria</taxon>
        <taxon>Pseudomonadati</taxon>
        <taxon>Bacteroidota</taxon>
        <taxon>Sphingobacteriia</taxon>
        <taxon>Sphingobacteriales</taxon>
        <taxon>Sphingobacteriaceae</taxon>
        <taxon>Mucilaginibacter</taxon>
    </lineage>
</organism>
<comment type="caution">
    <text evidence="2">The sequence shown here is derived from an EMBL/GenBank/DDBJ whole genome shotgun (WGS) entry which is preliminary data.</text>
</comment>
<dbReference type="RefSeq" id="WP_129877401.1">
    <property type="nucleotide sequence ID" value="NZ_SEWG01000005.1"/>
</dbReference>
<dbReference type="Proteomes" id="UP000293331">
    <property type="component" value="Unassembled WGS sequence"/>
</dbReference>
<feature type="signal peptide" evidence="1">
    <location>
        <begin position="1"/>
        <end position="20"/>
    </location>
</feature>
<dbReference type="EMBL" id="SEWG01000005">
    <property type="protein sequence ID" value="RYU89542.1"/>
    <property type="molecule type" value="Genomic_DNA"/>
</dbReference>
<keyword evidence="3" id="KW-1185">Reference proteome</keyword>
<proteinExistence type="predicted"/>
<accession>A0A4Q5LLG5</accession>
<feature type="chain" id="PRO_5020179953" description="Outer membrane protein beta-barrel domain-containing protein" evidence="1">
    <location>
        <begin position="21"/>
        <end position="415"/>
    </location>
</feature>
<name>A0A4Q5LLG5_9SPHI</name>
<evidence type="ECO:0008006" key="4">
    <source>
        <dbReference type="Google" id="ProtNLM"/>
    </source>
</evidence>
<evidence type="ECO:0000313" key="2">
    <source>
        <dbReference type="EMBL" id="RYU89542.1"/>
    </source>
</evidence>